<evidence type="ECO:0000313" key="1">
    <source>
        <dbReference type="EMBL" id="QJA54950.1"/>
    </source>
</evidence>
<accession>A0A6H2A687</accession>
<name>A0A6H2A687_9ZZZZ</name>
<reference evidence="1" key="1">
    <citation type="submission" date="2020-03" db="EMBL/GenBank/DDBJ databases">
        <title>The deep terrestrial virosphere.</title>
        <authorList>
            <person name="Holmfeldt K."/>
            <person name="Nilsson E."/>
            <person name="Simone D."/>
            <person name="Lopez-Fernandez M."/>
            <person name="Wu X."/>
            <person name="de Brujin I."/>
            <person name="Lundin D."/>
            <person name="Andersson A."/>
            <person name="Bertilsson S."/>
            <person name="Dopson M."/>
        </authorList>
    </citation>
    <scope>NUCLEOTIDE SEQUENCE</scope>
    <source>
        <strain evidence="1">TM448A06223</strain>
        <strain evidence="2">TM448B01188</strain>
    </source>
</reference>
<dbReference type="AlphaFoldDB" id="A0A6H2A687"/>
<dbReference type="EMBL" id="MT145203">
    <property type="protein sequence ID" value="QJI05487.1"/>
    <property type="molecule type" value="Genomic_DNA"/>
</dbReference>
<protein>
    <submittedName>
        <fullName evidence="1">Uncharacterized protein</fullName>
    </submittedName>
</protein>
<evidence type="ECO:0000313" key="2">
    <source>
        <dbReference type="EMBL" id="QJI05487.1"/>
    </source>
</evidence>
<gene>
    <name evidence="1" type="ORF">TM448A06223_0004</name>
    <name evidence="2" type="ORF">TM448B01188_0027</name>
</gene>
<organism evidence="1">
    <name type="scientific">viral metagenome</name>
    <dbReference type="NCBI Taxonomy" id="1070528"/>
    <lineage>
        <taxon>unclassified sequences</taxon>
        <taxon>metagenomes</taxon>
        <taxon>organismal metagenomes</taxon>
    </lineage>
</organism>
<dbReference type="EMBL" id="MT144553">
    <property type="protein sequence ID" value="QJA54950.1"/>
    <property type="molecule type" value="Genomic_DNA"/>
</dbReference>
<sequence length="57" mass="6796">MKIRYIERWFGKERVIVIRETKNGYPGKKAWRKLGEILKDGCWWVKGEDESVTPKEG</sequence>
<proteinExistence type="predicted"/>